<dbReference type="SUPFAM" id="SSF50341">
    <property type="entry name" value="CheW-like"/>
    <property type="match status" value="1"/>
</dbReference>
<dbReference type="GO" id="GO:0007165">
    <property type="term" value="P:signal transduction"/>
    <property type="evidence" value="ECO:0007669"/>
    <property type="project" value="InterPro"/>
</dbReference>
<protein>
    <recommendedName>
        <fullName evidence="1">CheW-like domain-containing protein</fullName>
    </recommendedName>
</protein>
<dbReference type="GO" id="GO:0006935">
    <property type="term" value="P:chemotaxis"/>
    <property type="evidence" value="ECO:0007669"/>
    <property type="project" value="InterPro"/>
</dbReference>
<evidence type="ECO:0000313" key="2">
    <source>
        <dbReference type="EMBL" id="GEC96681.1"/>
    </source>
</evidence>
<accession>A0A4Y4CUU6</accession>
<name>A0A4Y4CUU6_ZOORA</name>
<dbReference type="PROSITE" id="PS50851">
    <property type="entry name" value="CHEW"/>
    <property type="match status" value="1"/>
</dbReference>
<dbReference type="Pfam" id="PF01584">
    <property type="entry name" value="CheW"/>
    <property type="match status" value="1"/>
</dbReference>
<dbReference type="Gene3D" id="2.40.50.180">
    <property type="entry name" value="CheA-289, Domain 4"/>
    <property type="match status" value="1"/>
</dbReference>
<reference evidence="2 3" key="1">
    <citation type="submission" date="2019-06" db="EMBL/GenBank/DDBJ databases">
        <title>Whole genome shotgun sequence of Zoogloea ramigera NBRC 15342.</title>
        <authorList>
            <person name="Hosoyama A."/>
            <person name="Uohara A."/>
            <person name="Ohji S."/>
            <person name="Ichikawa N."/>
        </authorList>
    </citation>
    <scope>NUCLEOTIDE SEQUENCE [LARGE SCALE GENOMIC DNA]</scope>
    <source>
        <strain evidence="2 3">NBRC 15342</strain>
    </source>
</reference>
<dbReference type="InterPro" id="IPR036061">
    <property type="entry name" value="CheW-like_dom_sf"/>
</dbReference>
<dbReference type="SMART" id="SM00260">
    <property type="entry name" value="CheW"/>
    <property type="match status" value="1"/>
</dbReference>
<dbReference type="RefSeq" id="WP_141353230.1">
    <property type="nucleotide sequence ID" value="NZ_BJNV01000050.1"/>
</dbReference>
<gene>
    <name evidence="2" type="ORF">ZRA01_27540</name>
</gene>
<organism evidence="2 3">
    <name type="scientific">Zoogloea ramigera</name>
    <dbReference type="NCBI Taxonomy" id="350"/>
    <lineage>
        <taxon>Bacteria</taxon>
        <taxon>Pseudomonadati</taxon>
        <taxon>Pseudomonadota</taxon>
        <taxon>Betaproteobacteria</taxon>
        <taxon>Rhodocyclales</taxon>
        <taxon>Zoogloeaceae</taxon>
        <taxon>Zoogloea</taxon>
    </lineage>
</organism>
<dbReference type="Proteomes" id="UP000318422">
    <property type="component" value="Unassembled WGS sequence"/>
</dbReference>
<dbReference type="EMBL" id="BJNV01000050">
    <property type="protein sequence ID" value="GEC96681.1"/>
    <property type="molecule type" value="Genomic_DNA"/>
</dbReference>
<dbReference type="InterPro" id="IPR002545">
    <property type="entry name" value="CheW-lke_dom"/>
</dbReference>
<sequence length="171" mass="18519">MAKRISLHEFQAGLARRLADARDTRASALLAVQVGQRNWLIDLTEAGEILAVPPLATVPLAEPWFRGLASVRGNLFGVVDFASFHGDAPIPPVGHARLLLIGVRHGLNCAILVSRALGLRSIDDFEVASSATDPERPWVGDVLHDSLGTPWTRLKVAELLNHPRFLDAAQS</sequence>
<proteinExistence type="predicted"/>
<dbReference type="OrthoDB" id="5298045at2"/>
<feature type="domain" description="CheW-like" evidence="1">
    <location>
        <begin position="26"/>
        <end position="171"/>
    </location>
</feature>
<comment type="caution">
    <text evidence="2">The sequence shown here is derived from an EMBL/GenBank/DDBJ whole genome shotgun (WGS) entry which is preliminary data.</text>
</comment>
<dbReference type="AlphaFoldDB" id="A0A4Y4CUU6"/>
<evidence type="ECO:0000313" key="3">
    <source>
        <dbReference type="Proteomes" id="UP000318422"/>
    </source>
</evidence>
<keyword evidence="3" id="KW-1185">Reference proteome</keyword>
<evidence type="ECO:0000259" key="1">
    <source>
        <dbReference type="PROSITE" id="PS50851"/>
    </source>
</evidence>